<protein>
    <submittedName>
        <fullName evidence="1">Uncharacterized protein</fullName>
    </submittedName>
</protein>
<dbReference type="EMBL" id="GBRH01256091">
    <property type="protein sequence ID" value="JAD41804.1"/>
    <property type="molecule type" value="Transcribed_RNA"/>
</dbReference>
<dbReference type="AlphaFoldDB" id="A0A0A8ZQT9"/>
<proteinExistence type="predicted"/>
<reference evidence="1" key="1">
    <citation type="submission" date="2014-09" db="EMBL/GenBank/DDBJ databases">
        <authorList>
            <person name="Magalhaes I.L.F."/>
            <person name="Oliveira U."/>
            <person name="Santos F.R."/>
            <person name="Vidigal T.H.D.A."/>
            <person name="Brescovit A.D."/>
            <person name="Santos A.J."/>
        </authorList>
    </citation>
    <scope>NUCLEOTIDE SEQUENCE</scope>
    <source>
        <tissue evidence="1">Shoot tissue taken approximately 20 cm above the soil surface</tissue>
    </source>
</reference>
<name>A0A0A8ZQT9_ARUDO</name>
<organism evidence="1">
    <name type="scientific">Arundo donax</name>
    <name type="common">Giant reed</name>
    <name type="synonym">Donax arundinaceus</name>
    <dbReference type="NCBI Taxonomy" id="35708"/>
    <lineage>
        <taxon>Eukaryota</taxon>
        <taxon>Viridiplantae</taxon>
        <taxon>Streptophyta</taxon>
        <taxon>Embryophyta</taxon>
        <taxon>Tracheophyta</taxon>
        <taxon>Spermatophyta</taxon>
        <taxon>Magnoliopsida</taxon>
        <taxon>Liliopsida</taxon>
        <taxon>Poales</taxon>
        <taxon>Poaceae</taxon>
        <taxon>PACMAD clade</taxon>
        <taxon>Arundinoideae</taxon>
        <taxon>Arundineae</taxon>
        <taxon>Arundo</taxon>
    </lineage>
</organism>
<evidence type="ECO:0000313" key="1">
    <source>
        <dbReference type="EMBL" id="JAD41804.1"/>
    </source>
</evidence>
<sequence>MFSFLYLLLQSDSVDKKIRPYFGSMDTVNSSFTR</sequence>
<reference evidence="1" key="2">
    <citation type="journal article" date="2015" name="Data Brief">
        <title>Shoot transcriptome of the giant reed, Arundo donax.</title>
        <authorList>
            <person name="Barrero R.A."/>
            <person name="Guerrero F.D."/>
            <person name="Moolhuijzen P."/>
            <person name="Goolsby J.A."/>
            <person name="Tidwell J."/>
            <person name="Bellgard S.E."/>
            <person name="Bellgard M.I."/>
        </authorList>
    </citation>
    <scope>NUCLEOTIDE SEQUENCE</scope>
    <source>
        <tissue evidence="1">Shoot tissue taken approximately 20 cm above the soil surface</tissue>
    </source>
</reference>
<accession>A0A0A8ZQT9</accession>